<dbReference type="SUPFAM" id="SSF54736">
    <property type="entry name" value="ClpS-like"/>
    <property type="match status" value="1"/>
</dbReference>
<reference evidence="6" key="1">
    <citation type="journal article" date="2014" name="Nucleic Acids Res.">
        <title>The evolutionary dynamics of variant antigen genes in Babesia reveal a history of genomic innovation underlying host-parasite interaction.</title>
        <authorList>
            <person name="Jackson A.P."/>
            <person name="Otto T.D."/>
            <person name="Darby A."/>
            <person name="Ramaprasad A."/>
            <person name="Xia D."/>
            <person name="Echaide I.E."/>
            <person name="Farber M."/>
            <person name="Gahlot S."/>
            <person name="Gamble J."/>
            <person name="Gupta D."/>
            <person name="Gupta Y."/>
            <person name="Jackson L."/>
            <person name="Malandrin L."/>
            <person name="Malas T.B."/>
            <person name="Moussa E."/>
            <person name="Nair M."/>
            <person name="Reid A.J."/>
            <person name="Sanders M."/>
            <person name="Sharma J."/>
            <person name="Tracey A."/>
            <person name="Quail M.A."/>
            <person name="Weir W."/>
            <person name="Wastling J.M."/>
            <person name="Hall N."/>
            <person name="Willadsen P."/>
            <person name="Lingelbach K."/>
            <person name="Shiels B."/>
            <person name="Tait A."/>
            <person name="Berriman M."/>
            <person name="Allred D.R."/>
            <person name="Pain A."/>
        </authorList>
    </citation>
    <scope>NUCLEOTIDE SEQUENCE</scope>
    <source>
        <strain evidence="6">1802A</strain>
    </source>
</reference>
<keyword evidence="2 6" id="KW-0689">Ribosomal protein</keyword>
<dbReference type="InterPro" id="IPR000206">
    <property type="entry name" value="Ribosomal_bL12"/>
</dbReference>
<evidence type="ECO:0000256" key="1">
    <source>
        <dbReference type="ARBA" id="ARBA00007197"/>
    </source>
</evidence>
<name>A0AAD9GAI1_BABDI</name>
<sequence length="235" mass="25122">MRLHASLSQVALRAPVSVRIRRFSTPAYDIFKKIKDSNDADAESSDDGRRKPSDRVIKLVDEILNLTLIESADLCDLCQQRLAGPRFNNGFMPGRTPFPHPQFLFSGANMMPMGGMPASTPGPEGQPSAPPTPPAEAAPAAKASQPKQPGTLLNCTSCIPATAKKTTGSVTLVGFDASKKIAVIKVVRTVTGLGLRECKELVESLPRVVKKDMPIEDAEKIAKEIEAAGGTITMD</sequence>
<evidence type="ECO:0000256" key="3">
    <source>
        <dbReference type="ARBA" id="ARBA00023274"/>
    </source>
</evidence>
<dbReference type="CDD" id="cd00387">
    <property type="entry name" value="Ribosomal_L7_L12"/>
    <property type="match status" value="1"/>
</dbReference>
<keyword evidence="3" id="KW-0687">Ribonucleoprotein</keyword>
<evidence type="ECO:0000256" key="2">
    <source>
        <dbReference type="ARBA" id="ARBA00022980"/>
    </source>
</evidence>
<dbReference type="Pfam" id="PF00542">
    <property type="entry name" value="Ribosomal_L12"/>
    <property type="match status" value="1"/>
</dbReference>
<dbReference type="InterPro" id="IPR014719">
    <property type="entry name" value="Ribosomal_bL12_C/ClpS-like"/>
</dbReference>
<evidence type="ECO:0000256" key="4">
    <source>
        <dbReference type="SAM" id="MobiDB-lite"/>
    </source>
</evidence>
<feature type="compositionally biased region" description="Low complexity" evidence="4">
    <location>
        <begin position="112"/>
        <end position="127"/>
    </location>
</feature>
<keyword evidence="7" id="KW-1185">Reference proteome</keyword>
<dbReference type="Proteomes" id="UP001195914">
    <property type="component" value="Unassembled WGS sequence"/>
</dbReference>
<dbReference type="FunFam" id="3.30.1390.10:FF:000001">
    <property type="entry name" value="50S ribosomal protein L7/L12"/>
    <property type="match status" value="1"/>
</dbReference>
<protein>
    <submittedName>
        <fullName evidence="6">Ribosomal protein L7/L12</fullName>
    </submittedName>
</protein>
<dbReference type="GO" id="GO:0003729">
    <property type="term" value="F:mRNA binding"/>
    <property type="evidence" value="ECO:0007669"/>
    <property type="project" value="TreeGrafter"/>
</dbReference>
<dbReference type="GO" id="GO:0006412">
    <property type="term" value="P:translation"/>
    <property type="evidence" value="ECO:0007669"/>
    <property type="project" value="InterPro"/>
</dbReference>
<evidence type="ECO:0000313" key="6">
    <source>
        <dbReference type="EMBL" id="KAK1934871.1"/>
    </source>
</evidence>
<feature type="compositionally biased region" description="Low complexity" evidence="4">
    <location>
        <begin position="137"/>
        <end position="148"/>
    </location>
</feature>
<comment type="caution">
    <text evidence="6">The sequence shown here is derived from an EMBL/GenBank/DDBJ whole genome shotgun (WGS) entry which is preliminary data.</text>
</comment>
<feature type="region of interest" description="Disordered" evidence="4">
    <location>
        <begin position="112"/>
        <end position="148"/>
    </location>
</feature>
<comment type="similarity">
    <text evidence="1">Belongs to the bacterial ribosomal protein bL12 family.</text>
</comment>
<accession>A0AAD9GAI1</accession>
<dbReference type="AlphaFoldDB" id="A0AAD9GAI1"/>
<dbReference type="PANTHER" id="PTHR45987:SF4">
    <property type="entry name" value="LARGE RIBOSOMAL SUBUNIT PROTEIN BL12M"/>
    <property type="match status" value="1"/>
</dbReference>
<dbReference type="Gene3D" id="3.30.1390.10">
    <property type="match status" value="1"/>
</dbReference>
<dbReference type="GO" id="GO:1990904">
    <property type="term" value="C:ribonucleoprotein complex"/>
    <property type="evidence" value="ECO:0007669"/>
    <property type="project" value="UniProtKB-KW"/>
</dbReference>
<reference evidence="6" key="2">
    <citation type="submission" date="2021-05" db="EMBL/GenBank/DDBJ databases">
        <authorList>
            <person name="Pain A."/>
        </authorList>
    </citation>
    <scope>NUCLEOTIDE SEQUENCE</scope>
    <source>
        <strain evidence="6">1802A</strain>
    </source>
</reference>
<evidence type="ECO:0000313" key="7">
    <source>
        <dbReference type="Proteomes" id="UP001195914"/>
    </source>
</evidence>
<organism evidence="6 7">
    <name type="scientific">Babesia divergens</name>
    <dbReference type="NCBI Taxonomy" id="32595"/>
    <lineage>
        <taxon>Eukaryota</taxon>
        <taxon>Sar</taxon>
        <taxon>Alveolata</taxon>
        <taxon>Apicomplexa</taxon>
        <taxon>Aconoidasida</taxon>
        <taxon>Piroplasmida</taxon>
        <taxon>Babesiidae</taxon>
        <taxon>Babesia</taxon>
    </lineage>
</organism>
<evidence type="ECO:0000259" key="5">
    <source>
        <dbReference type="Pfam" id="PF00542"/>
    </source>
</evidence>
<dbReference type="PANTHER" id="PTHR45987">
    <property type="entry name" value="39S RIBOSOMAL PROTEIN L12"/>
    <property type="match status" value="1"/>
</dbReference>
<dbReference type="EMBL" id="JAHBMH010000062">
    <property type="protein sequence ID" value="KAK1934871.1"/>
    <property type="molecule type" value="Genomic_DNA"/>
</dbReference>
<proteinExistence type="inferred from homology"/>
<feature type="domain" description="Large ribosomal subunit protein bL12 C-terminal" evidence="5">
    <location>
        <begin position="170"/>
        <end position="234"/>
    </location>
</feature>
<gene>
    <name evidence="6" type="ORF">X943_002539</name>
</gene>
<dbReference type="InterPro" id="IPR013823">
    <property type="entry name" value="Ribosomal_bL12_C"/>
</dbReference>
<dbReference type="GO" id="GO:0003735">
    <property type="term" value="F:structural constituent of ribosome"/>
    <property type="evidence" value="ECO:0007669"/>
    <property type="project" value="InterPro"/>
</dbReference>
<dbReference type="GO" id="GO:0005840">
    <property type="term" value="C:ribosome"/>
    <property type="evidence" value="ECO:0007669"/>
    <property type="project" value="UniProtKB-KW"/>
</dbReference>